<evidence type="ECO:0000313" key="2">
    <source>
        <dbReference type="EMBL" id="KAB2952649.1"/>
    </source>
</evidence>
<comment type="caution">
    <text evidence="2">The sequence shown here is derived from an EMBL/GenBank/DDBJ whole genome shotgun (WGS) entry which is preliminary data.</text>
</comment>
<organism evidence="2 3">
    <name type="scientific">Heliorestis acidaminivorans</name>
    <dbReference type="NCBI Taxonomy" id="553427"/>
    <lineage>
        <taxon>Bacteria</taxon>
        <taxon>Bacillati</taxon>
        <taxon>Bacillota</taxon>
        <taxon>Clostridia</taxon>
        <taxon>Eubacteriales</taxon>
        <taxon>Heliobacteriaceae</taxon>
        <taxon>Heliorestis</taxon>
    </lineage>
</organism>
<evidence type="ECO:0000313" key="3">
    <source>
        <dbReference type="Proteomes" id="UP000468766"/>
    </source>
</evidence>
<evidence type="ECO:0000259" key="1">
    <source>
        <dbReference type="SMART" id="SM01117"/>
    </source>
</evidence>
<dbReference type="Pfam" id="PF00173">
    <property type="entry name" value="Cyt-b5"/>
    <property type="match status" value="1"/>
</dbReference>
<dbReference type="SMART" id="SM01117">
    <property type="entry name" value="Cyt-b5"/>
    <property type="match status" value="1"/>
</dbReference>
<dbReference type="InterPro" id="IPR036400">
    <property type="entry name" value="Cyt_B5-like_heme/steroid_sf"/>
</dbReference>
<proteinExistence type="predicted"/>
<keyword evidence="3" id="KW-1185">Reference proteome</keyword>
<dbReference type="SUPFAM" id="SSF55856">
    <property type="entry name" value="Cytochrome b5-like heme/steroid binding domain"/>
    <property type="match status" value="1"/>
</dbReference>
<accession>A0A6I0F5T5</accession>
<dbReference type="Proteomes" id="UP000468766">
    <property type="component" value="Unassembled WGS sequence"/>
</dbReference>
<feature type="domain" description="Cytochrome b5 heme-binding" evidence="1">
    <location>
        <begin position="28"/>
        <end position="100"/>
    </location>
</feature>
<name>A0A6I0F5T5_9FIRM</name>
<dbReference type="AlphaFoldDB" id="A0A6I0F5T5"/>
<reference evidence="2 3" key="1">
    <citation type="submission" date="2019-10" db="EMBL/GenBank/DDBJ databases">
        <title>Whole-genome sequence of the extremophile Heliorestis acidaminivorans DSM 24790.</title>
        <authorList>
            <person name="Kyndt J.A."/>
            <person name="Meyer T.E."/>
        </authorList>
    </citation>
    <scope>NUCLEOTIDE SEQUENCE [LARGE SCALE GENOMIC DNA]</scope>
    <source>
        <strain evidence="2 3">DSM 24790</strain>
    </source>
</reference>
<dbReference type="OrthoDB" id="9785263at2"/>
<dbReference type="EMBL" id="WBXO01000005">
    <property type="protein sequence ID" value="KAB2952649.1"/>
    <property type="molecule type" value="Genomic_DNA"/>
</dbReference>
<protein>
    <recommendedName>
        <fullName evidence="1">Cytochrome b5 heme-binding domain-containing protein</fullName>
    </recommendedName>
</protein>
<dbReference type="InterPro" id="IPR001199">
    <property type="entry name" value="Cyt_B5-like_heme/steroid-bd"/>
</dbReference>
<dbReference type="Gene3D" id="3.10.120.10">
    <property type="entry name" value="Cytochrome b5-like heme/steroid binding domain"/>
    <property type="match status" value="1"/>
</dbReference>
<gene>
    <name evidence="2" type="ORF">F9B85_08325</name>
</gene>
<sequence length="100" mass="11585">MVYRGDQRVWKKFFRQARKRLKSQEITLSLTELAQYDGKAGRRAYVAVDNVIYDVTEEATWEGATHFRLLAGRDLTEPFGRCHSGRRDILEGLPRVGRLS</sequence>